<gene>
    <name evidence="1" type="ORF">ERS075579_00813</name>
</gene>
<name>A0A0U1BA37_9MYCO</name>
<protein>
    <submittedName>
        <fullName evidence="1">Uncharacterized protein</fullName>
    </submittedName>
</protein>
<sequence>MKWFARRRGKREAAVQLSPDAIALVDQLIDHHHDREWPTAIGWYLPDQEPPWGALEELSRGGYCKIERDGEEIEMDFTELGRRTFVGRDHVS</sequence>
<reference evidence="1 2" key="1">
    <citation type="submission" date="2015-03" db="EMBL/GenBank/DDBJ databases">
        <authorList>
            <person name="Murphy D."/>
        </authorList>
    </citation>
    <scope>NUCLEOTIDE SEQUENCE [LARGE SCALE GENOMIC DNA]</scope>
    <source>
        <strain evidence="1 2">PAP088</strain>
    </source>
</reference>
<evidence type="ECO:0000313" key="1">
    <source>
        <dbReference type="EMBL" id="CPV36679.1"/>
    </source>
</evidence>
<dbReference type="EMBL" id="CSWP01000001">
    <property type="protein sequence ID" value="CPV36679.1"/>
    <property type="molecule type" value="Genomic_DNA"/>
</dbReference>
<organism evidence="1 2">
    <name type="scientific">Mycobacteroides abscessus</name>
    <dbReference type="NCBI Taxonomy" id="36809"/>
    <lineage>
        <taxon>Bacteria</taxon>
        <taxon>Bacillati</taxon>
        <taxon>Actinomycetota</taxon>
        <taxon>Actinomycetes</taxon>
        <taxon>Mycobacteriales</taxon>
        <taxon>Mycobacteriaceae</taxon>
        <taxon>Mycobacteroides</taxon>
    </lineage>
</organism>
<dbReference type="Proteomes" id="UP000045782">
    <property type="component" value="Unassembled WGS sequence"/>
</dbReference>
<evidence type="ECO:0000313" key="2">
    <source>
        <dbReference type="Proteomes" id="UP000045782"/>
    </source>
</evidence>
<proteinExistence type="predicted"/>
<accession>A0A0U1BA37</accession>
<dbReference type="AlphaFoldDB" id="A0A0U1BA37"/>